<dbReference type="EMBL" id="JACGXS010000004">
    <property type="protein sequence ID" value="MBA8682321.1"/>
    <property type="molecule type" value="Genomic_DNA"/>
</dbReference>
<proteinExistence type="predicted"/>
<keyword evidence="1" id="KW-0472">Membrane</keyword>
<name>A0A7W3FN65_9GAMM</name>
<dbReference type="AlphaFoldDB" id="A0A7W3FN65"/>
<comment type="caution">
    <text evidence="2">The sequence shown here is derived from an EMBL/GenBank/DDBJ whole genome shotgun (WGS) entry which is preliminary data.</text>
</comment>
<evidence type="ECO:0000313" key="3">
    <source>
        <dbReference type="Proteomes" id="UP000547058"/>
    </source>
</evidence>
<keyword evidence="1" id="KW-1133">Transmembrane helix</keyword>
<keyword evidence="1" id="KW-0812">Transmembrane</keyword>
<evidence type="ECO:0000313" key="2">
    <source>
        <dbReference type="EMBL" id="MBA8682321.1"/>
    </source>
</evidence>
<feature type="transmembrane region" description="Helical" evidence="1">
    <location>
        <begin position="9"/>
        <end position="31"/>
    </location>
</feature>
<protein>
    <recommendedName>
        <fullName evidence="4">Transmembrane protein</fullName>
    </recommendedName>
</protein>
<sequence>MTHPQRKFVVALLFAVLYGGVGILCWSIPYVRELGPLLAIVWLIVVRRLLGWMVVALGWAPVEAGEGQGR</sequence>
<accession>A0A7W3FN65</accession>
<feature type="transmembrane region" description="Helical" evidence="1">
    <location>
        <begin position="37"/>
        <end position="60"/>
    </location>
</feature>
<evidence type="ECO:0008006" key="4">
    <source>
        <dbReference type="Google" id="ProtNLM"/>
    </source>
</evidence>
<organism evidence="2 3">
    <name type="scientific">Stenotrophomonas tumulicola</name>
    <dbReference type="NCBI Taxonomy" id="1685415"/>
    <lineage>
        <taxon>Bacteria</taxon>
        <taxon>Pseudomonadati</taxon>
        <taxon>Pseudomonadota</taxon>
        <taxon>Gammaproteobacteria</taxon>
        <taxon>Lysobacterales</taxon>
        <taxon>Lysobacteraceae</taxon>
        <taxon>Stenotrophomonas</taxon>
    </lineage>
</organism>
<reference evidence="2 3" key="1">
    <citation type="submission" date="2020-08" db="EMBL/GenBank/DDBJ databases">
        <title>Stenotrophomonas tumulicola JCM 30961.</title>
        <authorList>
            <person name="Deng Y."/>
        </authorList>
    </citation>
    <scope>NUCLEOTIDE SEQUENCE [LARGE SCALE GENOMIC DNA]</scope>
    <source>
        <strain evidence="2 3">JCM 30961</strain>
    </source>
</reference>
<dbReference type="Proteomes" id="UP000547058">
    <property type="component" value="Unassembled WGS sequence"/>
</dbReference>
<keyword evidence="3" id="KW-1185">Reference proteome</keyword>
<evidence type="ECO:0000256" key="1">
    <source>
        <dbReference type="SAM" id="Phobius"/>
    </source>
</evidence>
<dbReference type="RefSeq" id="WP_182339447.1">
    <property type="nucleotide sequence ID" value="NZ_JACGXS010000004.1"/>
</dbReference>
<gene>
    <name evidence="2" type="ORF">H4O11_10935</name>
</gene>